<feature type="domain" description="Putative Flp pilus-assembly TadG-like N-terminal" evidence="2">
    <location>
        <begin position="28"/>
        <end position="73"/>
    </location>
</feature>
<proteinExistence type="predicted"/>
<dbReference type="SUPFAM" id="SSF53300">
    <property type="entry name" value="vWA-like"/>
    <property type="match status" value="1"/>
</dbReference>
<keyword evidence="4" id="KW-1185">Reference proteome</keyword>
<accession>A0A251WZ27</accession>
<evidence type="ECO:0000313" key="3">
    <source>
        <dbReference type="EMBL" id="OUD09193.1"/>
    </source>
</evidence>
<dbReference type="Pfam" id="PF13400">
    <property type="entry name" value="Tad"/>
    <property type="match status" value="1"/>
</dbReference>
<keyword evidence="1" id="KW-0812">Transmembrane</keyword>
<organism evidence="3 4">
    <name type="scientific">Marivivens niveibacter</name>
    <dbReference type="NCBI Taxonomy" id="1930667"/>
    <lineage>
        <taxon>Bacteria</taxon>
        <taxon>Pseudomonadati</taxon>
        <taxon>Pseudomonadota</taxon>
        <taxon>Alphaproteobacteria</taxon>
        <taxon>Rhodobacterales</taxon>
        <taxon>Paracoccaceae</taxon>
        <taxon>Marivivens group</taxon>
        <taxon>Marivivens</taxon>
    </lineage>
</organism>
<dbReference type="InterPro" id="IPR028087">
    <property type="entry name" value="Tad_N"/>
</dbReference>
<dbReference type="Proteomes" id="UP000194664">
    <property type="component" value="Unassembled WGS sequence"/>
</dbReference>
<keyword evidence="1" id="KW-0472">Membrane</keyword>
<reference evidence="3 4" key="1">
    <citation type="submission" date="2016-12" db="EMBL/GenBank/DDBJ databases">
        <title>The draft genome sequence of HSLHS2.</title>
        <authorList>
            <person name="Hu D."/>
            <person name="Wang L."/>
            <person name="Shao Z."/>
        </authorList>
    </citation>
    <scope>NUCLEOTIDE SEQUENCE [LARGE SCALE GENOMIC DNA]</scope>
    <source>
        <strain evidence="3">MCCC 1A06712</strain>
    </source>
</reference>
<sequence>MEKKGAQLIRWNRMIRERLTLFGQREDGSMVIFAVFVFIMILLVTGMAVDFMRVETTRTRVQATLDRAVLAAADLDQTLPRDEVVADYMTKADLADALVGDPTVDEGLNYSEVSASAAVEVPMLFSGLAAVTNPGSSYHESLTVPASATAEERVAKVEISMVLDISGSMNSNNRIGNLRNAASEFVNTVLADSNEDLISVSLVPYSEHVSAGEDLFGQFNTNQTHGYSYCLEFENGDFSTTSMSRGSDYDQVQHFQWAYDGRNNDRTRTVCPRYSNQTITPWSQDRNALLSQISQLNGTIQTSIHLGMKWGAGLLDPSTRPQLNGLIGQGDVDSAFAGRPASYDDNETLKFIILMSDGENTSSLRLQDWAYDSDSDRNHWNNYNLQYYLQHYVDSRYHSRFYWWKYDSATMNQLTHNICSAAKDNGIIIWTIGFEVPSDAGNTVLRNCATSPSHFFDVDGVEISSAFSAIATQINNLKLTR</sequence>
<dbReference type="Gene3D" id="3.40.50.410">
    <property type="entry name" value="von Willebrand factor, type A domain"/>
    <property type="match status" value="1"/>
</dbReference>
<dbReference type="InterPro" id="IPR036465">
    <property type="entry name" value="vWFA_dom_sf"/>
</dbReference>
<feature type="transmembrane region" description="Helical" evidence="1">
    <location>
        <begin position="30"/>
        <end position="52"/>
    </location>
</feature>
<protein>
    <recommendedName>
        <fullName evidence="2">Putative Flp pilus-assembly TadG-like N-terminal domain-containing protein</fullName>
    </recommendedName>
</protein>
<evidence type="ECO:0000313" key="4">
    <source>
        <dbReference type="Proteomes" id="UP000194664"/>
    </source>
</evidence>
<gene>
    <name evidence="3" type="ORF">BVC71_10855</name>
</gene>
<dbReference type="EMBL" id="MSPP01000003">
    <property type="protein sequence ID" value="OUD09193.1"/>
    <property type="molecule type" value="Genomic_DNA"/>
</dbReference>
<evidence type="ECO:0000259" key="2">
    <source>
        <dbReference type="Pfam" id="PF13400"/>
    </source>
</evidence>
<name>A0A251WZ27_9RHOB</name>
<dbReference type="AlphaFoldDB" id="A0A251WZ27"/>
<evidence type="ECO:0000256" key="1">
    <source>
        <dbReference type="SAM" id="Phobius"/>
    </source>
</evidence>
<comment type="caution">
    <text evidence="3">The sequence shown here is derived from an EMBL/GenBank/DDBJ whole genome shotgun (WGS) entry which is preliminary data.</text>
</comment>
<keyword evidence="1" id="KW-1133">Transmembrane helix</keyword>
<dbReference type="OrthoDB" id="7522752at2"/>